<feature type="domain" description="Ig-like" evidence="13">
    <location>
        <begin position="2564"/>
        <end position="2648"/>
    </location>
</feature>
<dbReference type="SMART" id="SM00408">
    <property type="entry name" value="IGc2"/>
    <property type="match status" value="21"/>
</dbReference>
<dbReference type="GO" id="GO:0005794">
    <property type="term" value="C:Golgi apparatus"/>
    <property type="evidence" value="ECO:0007669"/>
    <property type="project" value="UniProtKB-SubCell"/>
</dbReference>
<proteinExistence type="predicted"/>
<evidence type="ECO:0000256" key="7">
    <source>
        <dbReference type="ARBA" id="ARBA00023157"/>
    </source>
</evidence>
<feature type="domain" description="Ig-like" evidence="13">
    <location>
        <begin position="1112"/>
        <end position="1201"/>
    </location>
</feature>
<dbReference type="InterPro" id="IPR036179">
    <property type="entry name" value="Ig-like_dom_sf"/>
</dbReference>
<dbReference type="GO" id="GO:0048471">
    <property type="term" value="C:perinuclear region of cytoplasm"/>
    <property type="evidence" value="ECO:0007669"/>
    <property type="project" value="UniProtKB-SubCell"/>
</dbReference>
<dbReference type="SUPFAM" id="SSF48726">
    <property type="entry name" value="Immunoglobulin"/>
    <property type="match status" value="27"/>
</dbReference>
<dbReference type="SMART" id="SM00409">
    <property type="entry name" value="IG"/>
    <property type="match status" value="28"/>
</dbReference>
<feature type="domain" description="Ig-like" evidence="13">
    <location>
        <begin position="1844"/>
        <end position="1930"/>
    </location>
</feature>
<keyword evidence="6" id="KW-0333">Golgi apparatus</keyword>
<feature type="domain" description="Ig-like" evidence="13">
    <location>
        <begin position="1752"/>
        <end position="1842"/>
    </location>
</feature>
<protein>
    <recommendedName>
        <fullName evidence="11">Obscurin-like protein 1</fullName>
    </recommendedName>
</protein>
<dbReference type="FunFam" id="2.60.40.10:FF:000569">
    <property type="entry name" value="obscurin-like protein 1 isoform X2"/>
    <property type="match status" value="1"/>
</dbReference>
<evidence type="ECO:0000313" key="15">
    <source>
        <dbReference type="EMBL" id="CAI5762838.1"/>
    </source>
</evidence>
<feature type="domain" description="Ig-like" evidence="13">
    <location>
        <begin position="1937"/>
        <end position="2024"/>
    </location>
</feature>
<feature type="region of interest" description="Disordered" evidence="12">
    <location>
        <begin position="253"/>
        <end position="287"/>
    </location>
</feature>
<feature type="domain" description="Ig-like" evidence="13">
    <location>
        <begin position="2029"/>
        <end position="2117"/>
    </location>
</feature>
<feature type="domain" description="Ig-like" evidence="13">
    <location>
        <begin position="2207"/>
        <end position="2292"/>
    </location>
</feature>
<dbReference type="GO" id="GO:0050775">
    <property type="term" value="P:positive regulation of dendrite morphogenesis"/>
    <property type="evidence" value="ECO:0007669"/>
    <property type="project" value="UniProtKB-ARBA"/>
</dbReference>
<evidence type="ECO:0000256" key="11">
    <source>
        <dbReference type="ARBA" id="ARBA00067525"/>
    </source>
</evidence>
<evidence type="ECO:0000256" key="3">
    <source>
        <dbReference type="ARBA" id="ARBA00022490"/>
    </source>
</evidence>
<feature type="domain" description="Ig-like" evidence="13">
    <location>
        <begin position="839"/>
        <end position="928"/>
    </location>
</feature>
<feature type="domain" description="Ig-like" evidence="13">
    <location>
        <begin position="1568"/>
        <end position="1658"/>
    </location>
</feature>
<evidence type="ECO:0000259" key="14">
    <source>
        <dbReference type="PROSITE" id="PS50853"/>
    </source>
</evidence>
<sequence>MPEGRQAGPLTAPYEVPGLSCIPSVPTMDAFGGAPRFLTYPRTFTVPSGTNAVLKWQVAGEPRPSVAWEKDGSVLDLPSGRMLVEADGDAYSLLVYQAGPADSGRYVCKAKNSVGETYAAATLKVEAAELKPKGELDIQPPVFLNRPVSARVTRGEDVTFACRVSGELEWEKDGWKLSDIFESSHYKVGRETGDWHSLHIYNTRLPDAGVYVCRAQNSFGETMAAAVLLVDSVACVPHSDAFTPQNSHFKKQLEAQDEKWRGHHPGQKVSSESRQNGEVLPSPPTPKAFTVNEGKHAKFRCYVTGKPKPEIVWQKDGMVLSPGRRHLLYEDREGYFILKVLYCTARDCGLYVCTACNTAGQTLSAVSLHVKEPRLRFQAPLVDVEVLERQDAVLECQVPLETIPTAWYLEDKRLQPSPKYLMEEQGLLRRLTVRDARADDDGIYLCEMEGKGRSVGELSVQGLIVKRLPRKLDVMEGENAAFYVETREPVEAPSWGRNGQELVEAPHTLIRSFGKTHLLVLVHVTRHDAGVITFTAGESQTSAQLRVKCAKRIPPSAPVAARMCMSRNNAALLTWCPPPDVHRSPPSSYILERQAVGEAEWVPCLTTDVASMVEVPGDGVPQEADYRFRVCSANQYGCSGHVEFPGTVHLVPRARIQKGLQDVKVHAGEDATFSVQLSASQSGCWSFNGKRLEEEEGEEGQQYQITHSGLDHALRIKGVQLAANGSEVQFEANGVKECAALCVQAPQVHITPVPEARRLRTLTAGMPLLLECEVSIPDTPINWFKEGNPVALDDSRLGVQTEGRIHRLLISSVCSLDSGTYTCDAGDDAISFTVTVDEPPVRVVHSNAEEAHTYQVTERVVLTCELSHPNAPVRWYKDGEAVNESDSFLLESEGPHHHLVIPAAQVKDAGEFVCDIGGDSVLFNVTVTDPPVRILHSNAEETHAYRNSERVVLVCQLSHPDAPVRWYKDGEEVEESERLLLESEGSHRRLVIASAQIHDTGEFVCDAGGDSAFFNITITEPPVHVVCSNAEEDHTYQILECVTLSCELSRPDAPVLWYKDGEEVEESEGLRLESEGSHHRLVIASACVQDTGEFVCDAGGDSVFFSITVTEPPVRVLRSNAEEAHTYKVAEQVVLACELSRPDAPVCWYKDGEEVEESDCLLLESEGPHRRLVIPSVQMKDAGEFVCDAGSDSVFFNITVTEPPVQILHSNADASHSYQASERVVLSCVLSCSSAPVRWYKDGEEVEEGERLLLENEGPLRRLVLASAQVQDSGEFVCDTGTDSAFFVVTVAAPKVHIAPVSEAQCLQTILTGMPLLLECEVSASDATVQWFKDGNPVDHDIFTLQSEGCIRRLLVHSACPLDSGTYTCDTADDTVDFTVMVDELPVRVLHSNADAAHAYRVSERVVLDCELSCSDAVVCWYKDGEEVEEKDGLLLESEGPHRRLVIIAAQVQDTGEFACGTGGDTVFFNVSVTEPPVQILHPVERSLEKHIQAFECLELSCEVSIPNAPVRWFKDGLEVDETNNLLLQMEGAERRLVVLQASAEDAGEYICETKDESVSFDVRVSEPPVKIVQPRRTPSVLKASTGETVTLTCVLSHGNAPVRWVKDGVTLEANSGLILEEEGARRCLVIPAAGPEHSGKYTCNAVDDTMAFAVQVSDPPVRIVGRDELQTQHRCLTSEDLTLSVTLSCPKGEVKWYKDGEKLQDTDRVRLEQDGACHSLVILGAERCDAGEYLCDSGDDSIIFYVTVEEPPISIVGNTGVPEHHSLVSGEALVLACKVSSPSAAVRWLRNGEELVPSKRVRIEAHGRQRQLTILGAKPGDSGSYVCDAGTDRMESTVKVAAPPVHIVNKNDAHVPLEVQEGENMTLVARLSQEKASVRWLKNMRPLYPGPRLVVSSEGAVRSLTIRQAEPGDSGTYTCDTGDDEVHFTTYVQEAPVLFVPKPEHPEKVLVLEGGSAVLSAIVSKEPAMVRWEGPRGALVAGDQCQLRREGRVHSLLLSNVGKADAGEYICHSHHDQLRFELSVKELPVKFVRGLSDVLALQGETVLFWCELCKTKGDVLWLKDGQELEANEHQEIRAEGRERSLTLRHVGPEDAGEYSCESKDDRTLAILTVQIPRSVEIISELHNLTVLEGDDATFKAVVSPDDVALKWQHHGQDIVPSERFATTRVGLCHTLTIQQCRLSDTGIVTVHAEGLVSSARLSVQEAQVIFVQTLRDLMAEEGQDVCLEVELSLESAEVQWMKQGILLQQNTKYSMEACGSQRTLTIHNIELADRGTYRCESLHDRTQARLSVEPRRVTVRKPLLDVETFEKETVTFELELSHANVAGVWTRDGIRAKPSSTCRVSATGFVHSLTLLGLMLDDSGTVAFTADTVRSSARLTVQEPPVTMLRFPQDMGIPETGSATFECELSRPLAEVKWYKDGEEIQTGQNCRMYSVGRRRLLQLSHCGLEDAGEYTCDAGDCRASAKLRVFERQVQIVRELEDVRVRENENAVFMCEVSLEEVKGEWFRDGERIKVSSIVKIRQEGTRHFLLLCCVRPEDSGQVRFVAKAAASEARLEVEALPIRIVKPLRDKTVLARHKATLECTVSQSRGRVCWFRGDTEIFAGNKYEICNLDCYRTLVIHSVEPADEGLYTCDALDDRSTARLLVEAEGIQVVRALRNVDVVAPAEARFECEISAPPACSPQWSLNGEDLQPGSQVHMESMGHIHRLRLCQTTPGMSGMVKVTIGNARSKAHLTVRER</sequence>
<dbReference type="FunFam" id="2.60.40.10:FF:000241">
    <property type="entry name" value="obscurin-like protein 1 isoform X2"/>
    <property type="match status" value="7"/>
</dbReference>
<dbReference type="Gene3D" id="2.60.40.10">
    <property type="entry name" value="Immunoglobulins"/>
    <property type="match status" value="29"/>
</dbReference>
<keyword evidence="5" id="KW-0677">Repeat</keyword>
<feature type="domain" description="Ig-like" evidence="13">
    <location>
        <begin position="284"/>
        <end position="364"/>
    </location>
</feature>
<dbReference type="PROSITE" id="PS50853">
    <property type="entry name" value="FN3"/>
    <property type="match status" value="1"/>
</dbReference>
<name>A0AA35JQD8_9SAUR</name>
<dbReference type="FunFam" id="2.60.40.10:FF:000502">
    <property type="entry name" value="obscurin-like protein 1 isoform X2"/>
    <property type="match status" value="1"/>
</dbReference>
<evidence type="ECO:0000256" key="5">
    <source>
        <dbReference type="ARBA" id="ARBA00022737"/>
    </source>
</evidence>
<organism evidence="15 16">
    <name type="scientific">Podarcis lilfordi</name>
    <name type="common">Lilford's wall lizard</name>
    <dbReference type="NCBI Taxonomy" id="74358"/>
    <lineage>
        <taxon>Eukaryota</taxon>
        <taxon>Metazoa</taxon>
        <taxon>Chordata</taxon>
        <taxon>Craniata</taxon>
        <taxon>Vertebrata</taxon>
        <taxon>Euteleostomi</taxon>
        <taxon>Lepidosauria</taxon>
        <taxon>Squamata</taxon>
        <taxon>Bifurcata</taxon>
        <taxon>Unidentata</taxon>
        <taxon>Episquamata</taxon>
        <taxon>Laterata</taxon>
        <taxon>Lacertibaenia</taxon>
        <taxon>Lacertidae</taxon>
        <taxon>Podarcis</taxon>
    </lineage>
</organism>
<dbReference type="InterPro" id="IPR036116">
    <property type="entry name" value="FN3_sf"/>
</dbReference>
<keyword evidence="8" id="KW-0393">Immunoglobulin domain</keyword>
<dbReference type="Proteomes" id="UP001178461">
    <property type="component" value="Chromosome 1"/>
</dbReference>
<evidence type="ECO:0000256" key="8">
    <source>
        <dbReference type="ARBA" id="ARBA00023319"/>
    </source>
</evidence>
<comment type="subcellular location">
    <subcellularLocation>
        <location evidence="2">Cytoplasm</location>
        <location evidence="2">Perinuclear region</location>
    </subcellularLocation>
    <subcellularLocation>
        <location evidence="1">Golgi apparatus</location>
    </subcellularLocation>
</comment>
<dbReference type="InterPro" id="IPR052385">
    <property type="entry name" value="Obscurin/Obscurin-like_Reg"/>
</dbReference>
<dbReference type="Pfam" id="PF00047">
    <property type="entry name" value="ig"/>
    <property type="match status" value="1"/>
</dbReference>
<feature type="domain" description="Ig-like" evidence="13">
    <location>
        <begin position="1476"/>
        <end position="1566"/>
    </location>
</feature>
<dbReference type="InterPro" id="IPR013098">
    <property type="entry name" value="Ig_I-set"/>
</dbReference>
<feature type="domain" description="Ig-like" evidence="13">
    <location>
        <begin position="930"/>
        <end position="1017"/>
    </location>
</feature>
<feature type="domain" description="Ig-like" evidence="13">
    <location>
        <begin position="2385"/>
        <end position="2477"/>
    </location>
</feature>
<accession>A0AA35JQD8</accession>
<reference evidence="15" key="1">
    <citation type="submission" date="2022-12" db="EMBL/GenBank/DDBJ databases">
        <authorList>
            <person name="Alioto T."/>
            <person name="Alioto T."/>
            <person name="Gomez Garrido J."/>
        </authorList>
    </citation>
    <scope>NUCLEOTIDE SEQUENCE</scope>
</reference>
<dbReference type="FunFam" id="2.60.40.10:FF:001084">
    <property type="entry name" value="obscurin-like isoform X3"/>
    <property type="match status" value="1"/>
</dbReference>
<dbReference type="PANTHER" id="PTHR35971">
    <property type="entry name" value="SI:DKEY-31G6.6"/>
    <property type="match status" value="1"/>
</dbReference>
<feature type="domain" description="Ig-like" evidence="13">
    <location>
        <begin position="1021"/>
        <end position="1110"/>
    </location>
</feature>
<comment type="function">
    <text evidence="9">Core component of the 3M complex, a complex required to regulate microtubule dynamics and genome integrity. It is unclear how the 3M complex regulates microtubules, it could act by controlling the level of a microtubule stabilizer. Acts as a regulator of the Cul7-RING(FBXW8) ubiquitin-protein ligase, playing a critical role in the ubiquitin ligase pathway that regulates Golgi morphogenesis and dendrite patterning in brain. Required to localize CUL7 to the Golgi apparatus in neurons.</text>
</comment>
<dbReference type="FunFam" id="2.60.40.10:FF:001811">
    <property type="entry name" value="Obscurin like 1"/>
    <property type="match status" value="1"/>
</dbReference>
<dbReference type="InterPro" id="IPR003599">
    <property type="entry name" value="Ig_sub"/>
</dbReference>
<dbReference type="InterPro" id="IPR013151">
    <property type="entry name" value="Immunoglobulin_dom"/>
</dbReference>
<feature type="domain" description="Ig-like" evidence="13">
    <location>
        <begin position="1660"/>
        <end position="1736"/>
    </location>
</feature>
<dbReference type="Pfam" id="PF13927">
    <property type="entry name" value="Ig_3"/>
    <property type="match status" value="1"/>
</dbReference>
<keyword evidence="16" id="KW-1185">Reference proteome</keyword>
<evidence type="ECO:0000313" key="16">
    <source>
        <dbReference type="Proteomes" id="UP001178461"/>
    </source>
</evidence>
<dbReference type="Pfam" id="PF07679">
    <property type="entry name" value="I-set"/>
    <property type="match status" value="21"/>
</dbReference>
<feature type="domain" description="Ig-like" evidence="13">
    <location>
        <begin position="35"/>
        <end position="124"/>
    </location>
</feature>
<gene>
    <name evidence="15" type="ORF">PODLI_1B018913</name>
</gene>
<dbReference type="InterPro" id="IPR007110">
    <property type="entry name" value="Ig-like_dom"/>
</dbReference>
<evidence type="ECO:0000256" key="2">
    <source>
        <dbReference type="ARBA" id="ARBA00004556"/>
    </source>
</evidence>
<dbReference type="PANTHER" id="PTHR35971:SF5">
    <property type="entry name" value="OBSCURIN LIKE CYTOSKELETAL ADAPTOR 1"/>
    <property type="match status" value="1"/>
</dbReference>
<evidence type="ECO:0000256" key="12">
    <source>
        <dbReference type="SAM" id="MobiDB-lite"/>
    </source>
</evidence>
<dbReference type="InterPro" id="IPR003598">
    <property type="entry name" value="Ig_sub2"/>
</dbReference>
<dbReference type="InterPro" id="IPR003961">
    <property type="entry name" value="FN3_dom"/>
</dbReference>
<feature type="domain" description="Ig-like" evidence="13">
    <location>
        <begin position="140"/>
        <end position="224"/>
    </location>
</feature>
<feature type="domain" description="Ig-like" evidence="13">
    <location>
        <begin position="746"/>
        <end position="835"/>
    </location>
</feature>
<feature type="domain" description="Ig-like" evidence="13">
    <location>
        <begin position="1386"/>
        <end position="1460"/>
    </location>
</feature>
<feature type="domain" description="Ig-like" evidence="13">
    <location>
        <begin position="1203"/>
        <end position="1278"/>
    </location>
</feature>
<comment type="subunit">
    <text evidence="10">Component of the 3M complex, composed of core components CUL7, CCDC8 and OBSL1. Interacts with CCDC8. Interacts with CUL7; the interaction is direct. Interacts with FBXW8. Interacts (via N-terminal Ig-like domain) with TTN/titin (via C-terminal Ig-like domain); the interaction is direct.</text>
</comment>
<evidence type="ECO:0000256" key="10">
    <source>
        <dbReference type="ARBA" id="ARBA00063153"/>
    </source>
</evidence>
<evidence type="ECO:0000256" key="4">
    <source>
        <dbReference type="ARBA" id="ARBA00022553"/>
    </source>
</evidence>
<dbReference type="FunFam" id="2.60.40.10:FF:000393">
    <property type="entry name" value="Putative obscurin-like protein 1"/>
    <property type="match status" value="1"/>
</dbReference>
<feature type="domain" description="Fibronectin type-III" evidence="14">
    <location>
        <begin position="554"/>
        <end position="654"/>
    </location>
</feature>
<dbReference type="PROSITE" id="PS50835">
    <property type="entry name" value="IG_LIKE"/>
    <property type="match status" value="22"/>
</dbReference>
<dbReference type="GO" id="GO:0007030">
    <property type="term" value="P:Golgi organization"/>
    <property type="evidence" value="ECO:0007669"/>
    <property type="project" value="UniProtKB-ARBA"/>
</dbReference>
<dbReference type="FunFam" id="2.60.40.10:FF:000211">
    <property type="entry name" value="Obscurin-like protein 1"/>
    <property type="match status" value="8"/>
</dbReference>
<dbReference type="EMBL" id="OX395126">
    <property type="protein sequence ID" value="CAI5762838.1"/>
    <property type="molecule type" value="Genomic_DNA"/>
</dbReference>
<dbReference type="FunFam" id="2.60.40.10:FF:001002">
    <property type="entry name" value="obscurin-like protein 1 isoform X2"/>
    <property type="match status" value="1"/>
</dbReference>
<keyword evidence="3" id="KW-0963">Cytoplasm</keyword>
<evidence type="ECO:0000256" key="9">
    <source>
        <dbReference type="ARBA" id="ARBA00057297"/>
    </source>
</evidence>
<feature type="domain" description="Ig-like" evidence="13">
    <location>
        <begin position="373"/>
        <end position="461"/>
    </location>
</feature>
<dbReference type="FunFam" id="2.60.40.10:FF:000464">
    <property type="entry name" value="Putative obscurin-like protein 1"/>
    <property type="match status" value="1"/>
</dbReference>
<dbReference type="InterPro" id="IPR013783">
    <property type="entry name" value="Ig-like_fold"/>
</dbReference>
<dbReference type="SUPFAM" id="SSF49265">
    <property type="entry name" value="Fibronectin type III"/>
    <property type="match status" value="1"/>
</dbReference>
<evidence type="ECO:0000256" key="1">
    <source>
        <dbReference type="ARBA" id="ARBA00004555"/>
    </source>
</evidence>
<feature type="domain" description="Ig-like" evidence="13">
    <location>
        <begin position="1294"/>
        <end position="1379"/>
    </location>
</feature>
<keyword evidence="4" id="KW-0597">Phosphoprotein</keyword>
<keyword evidence="7" id="KW-1015">Disulfide bond</keyword>
<evidence type="ECO:0000256" key="6">
    <source>
        <dbReference type="ARBA" id="ARBA00023034"/>
    </source>
</evidence>
<evidence type="ECO:0000259" key="13">
    <source>
        <dbReference type="PROSITE" id="PS50835"/>
    </source>
</evidence>
<dbReference type="CDD" id="cd00063">
    <property type="entry name" value="FN3"/>
    <property type="match status" value="1"/>
</dbReference>